<dbReference type="EMBL" id="JABAYA010000517">
    <property type="protein sequence ID" value="KAF7720584.1"/>
    <property type="molecule type" value="Genomic_DNA"/>
</dbReference>
<organism evidence="1 2">
    <name type="scientific">Apophysomyces ossiformis</name>
    <dbReference type="NCBI Taxonomy" id="679940"/>
    <lineage>
        <taxon>Eukaryota</taxon>
        <taxon>Fungi</taxon>
        <taxon>Fungi incertae sedis</taxon>
        <taxon>Mucoromycota</taxon>
        <taxon>Mucoromycotina</taxon>
        <taxon>Mucoromycetes</taxon>
        <taxon>Mucorales</taxon>
        <taxon>Mucorineae</taxon>
        <taxon>Mucoraceae</taxon>
        <taxon>Apophysomyces</taxon>
    </lineage>
</organism>
<dbReference type="AlphaFoldDB" id="A0A8H7BD54"/>
<dbReference type="Proteomes" id="UP000605846">
    <property type="component" value="Unassembled WGS sequence"/>
</dbReference>
<name>A0A8H7BD54_9FUNG</name>
<keyword evidence="2" id="KW-1185">Reference proteome</keyword>
<feature type="non-terminal residue" evidence="1">
    <location>
        <position position="217"/>
    </location>
</feature>
<gene>
    <name evidence="1" type="ORF">EC973_007279</name>
</gene>
<protein>
    <submittedName>
        <fullName evidence="1">Uncharacterized protein</fullName>
    </submittedName>
</protein>
<comment type="caution">
    <text evidence="1">The sequence shown here is derived from an EMBL/GenBank/DDBJ whole genome shotgun (WGS) entry which is preliminary data.</text>
</comment>
<reference evidence="1" key="1">
    <citation type="submission" date="2020-01" db="EMBL/GenBank/DDBJ databases">
        <title>Genome Sequencing of Three Apophysomyces-Like Fungal Strains Confirms a Novel Fungal Genus in the Mucoromycota with divergent Burkholderia-like Endosymbiotic Bacteria.</title>
        <authorList>
            <person name="Stajich J.E."/>
            <person name="Macias A.M."/>
            <person name="Carter-House D."/>
            <person name="Lovett B."/>
            <person name="Kasson L.R."/>
            <person name="Berry K."/>
            <person name="Grigoriev I."/>
            <person name="Chang Y."/>
            <person name="Spatafora J."/>
            <person name="Kasson M.T."/>
        </authorList>
    </citation>
    <scope>NUCLEOTIDE SEQUENCE</scope>
    <source>
        <strain evidence="1">NRRL A-21654</strain>
    </source>
</reference>
<accession>A0A8H7BD54</accession>
<proteinExistence type="predicted"/>
<dbReference type="OrthoDB" id="2289577at2759"/>
<evidence type="ECO:0000313" key="1">
    <source>
        <dbReference type="EMBL" id="KAF7720584.1"/>
    </source>
</evidence>
<evidence type="ECO:0000313" key="2">
    <source>
        <dbReference type="Proteomes" id="UP000605846"/>
    </source>
</evidence>
<sequence>VRTVEVNAQQSSSVYVDEQAMWKEELQYKLQVQLDRLRNTSTMLTEEDYQQLKENNSKSIEVWDNEDDEASHKKQNLTPDKPTFEQLFKSFRRRALSQAFLGDGLCLEMHMYELLDHFGEELLHTLYDEMCASLYDDTKGFGEGVTNIENVIYMNFQYYLKLFMFANCIVAYKSYIKDTKNKSKKKGSKMDCARKLVALTANRPEAEASVLSGLATL</sequence>